<dbReference type="Gene3D" id="2.10.90.10">
    <property type="entry name" value="Cystine-knot cytokines"/>
    <property type="match status" value="1"/>
</dbReference>
<dbReference type="Proteomes" id="UP001162162">
    <property type="component" value="Unassembled WGS sequence"/>
</dbReference>
<keyword evidence="3" id="KW-0862">Zinc</keyword>
<proteinExistence type="predicted"/>
<organism evidence="7 8">
    <name type="scientific">Aromia moschata</name>
    <dbReference type="NCBI Taxonomy" id="1265417"/>
    <lineage>
        <taxon>Eukaryota</taxon>
        <taxon>Metazoa</taxon>
        <taxon>Ecdysozoa</taxon>
        <taxon>Arthropoda</taxon>
        <taxon>Hexapoda</taxon>
        <taxon>Insecta</taxon>
        <taxon>Pterygota</taxon>
        <taxon>Neoptera</taxon>
        <taxon>Endopterygota</taxon>
        <taxon>Coleoptera</taxon>
        <taxon>Polyphaga</taxon>
        <taxon>Cucujiformia</taxon>
        <taxon>Chrysomeloidea</taxon>
        <taxon>Cerambycidae</taxon>
        <taxon>Cerambycinae</taxon>
        <taxon>Callichromatini</taxon>
        <taxon>Aromia</taxon>
    </lineage>
</organism>
<protein>
    <recommendedName>
        <fullName evidence="6">PHD-type domain-containing protein</fullName>
    </recommendedName>
</protein>
<feature type="compositionally biased region" description="Low complexity" evidence="5">
    <location>
        <begin position="35"/>
        <end position="47"/>
    </location>
</feature>
<sequence>MHLKESDDNQIEKEIDSTLERQHTDDLGKEKAHMTPLSSPKPTTPKKNIPEGNVEKIPSVATSERWKVYYKKKENKKTQKQIELEERKRERIEQKAEKSVKKKKESREKEALDDESNWYCSICEEATVADMISCMKCKQWVHSKCAKCNAWYRRDADYLQEWQCKSRIKWTDLGPDYFPRYLRSVECLSEDCWFNIYKCRPRSFTVKILKRKRDRCVAADAGTTIGVSGLPRELRELWVWEERALSFCCDCSV</sequence>
<evidence type="ECO:0000256" key="4">
    <source>
        <dbReference type="SAM" id="Coils"/>
    </source>
</evidence>
<evidence type="ECO:0000256" key="2">
    <source>
        <dbReference type="ARBA" id="ARBA00022771"/>
    </source>
</evidence>
<keyword evidence="8" id="KW-1185">Reference proteome</keyword>
<dbReference type="InterPro" id="IPR019787">
    <property type="entry name" value="Znf_PHD-finger"/>
</dbReference>
<evidence type="ECO:0000313" key="8">
    <source>
        <dbReference type="Proteomes" id="UP001162162"/>
    </source>
</evidence>
<dbReference type="GO" id="GO:0005102">
    <property type="term" value="F:signaling receptor binding"/>
    <property type="evidence" value="ECO:0007669"/>
    <property type="project" value="TreeGrafter"/>
</dbReference>
<keyword evidence="4" id="KW-0175">Coiled coil</keyword>
<dbReference type="EMBL" id="JAPWTK010000226">
    <property type="protein sequence ID" value="KAJ8945194.1"/>
    <property type="molecule type" value="Genomic_DNA"/>
</dbReference>
<dbReference type="Gene3D" id="3.30.40.10">
    <property type="entry name" value="Zinc/RING finger domain, C3HC4 (zinc finger)"/>
    <property type="match status" value="1"/>
</dbReference>
<comment type="caution">
    <text evidence="7">The sequence shown here is derived from an EMBL/GenBank/DDBJ whole genome shotgun (WGS) entry which is preliminary data.</text>
</comment>
<dbReference type="InterPro" id="IPR029034">
    <property type="entry name" value="Cystine-knot_cytokine"/>
</dbReference>
<keyword evidence="1" id="KW-0479">Metal-binding</keyword>
<dbReference type="InterPro" id="IPR013083">
    <property type="entry name" value="Znf_RING/FYVE/PHD"/>
</dbReference>
<keyword evidence="2" id="KW-0863">Zinc-finger</keyword>
<feature type="region of interest" description="Disordered" evidence="5">
    <location>
        <begin position="1"/>
        <end position="57"/>
    </location>
</feature>
<dbReference type="AlphaFoldDB" id="A0AAV8Y1B6"/>
<feature type="compositionally biased region" description="Basic and acidic residues" evidence="5">
    <location>
        <begin position="1"/>
        <end position="33"/>
    </location>
</feature>
<feature type="coiled-coil region" evidence="4">
    <location>
        <begin position="70"/>
        <end position="109"/>
    </location>
</feature>
<reference evidence="7" key="1">
    <citation type="journal article" date="2023" name="Insect Mol. Biol.">
        <title>Genome sequencing provides insights into the evolution of gene families encoding plant cell wall-degrading enzymes in longhorned beetles.</title>
        <authorList>
            <person name="Shin N.R."/>
            <person name="Okamura Y."/>
            <person name="Kirsch R."/>
            <person name="Pauchet Y."/>
        </authorList>
    </citation>
    <scope>NUCLEOTIDE SEQUENCE</scope>
    <source>
        <strain evidence="7">AMC_N1</strain>
    </source>
</reference>
<feature type="domain" description="PHD-type" evidence="6">
    <location>
        <begin position="120"/>
        <end position="165"/>
    </location>
</feature>
<dbReference type="GO" id="GO:0008270">
    <property type="term" value="F:zinc ion binding"/>
    <property type="evidence" value="ECO:0007669"/>
    <property type="project" value="UniProtKB-KW"/>
</dbReference>
<evidence type="ECO:0000313" key="7">
    <source>
        <dbReference type="EMBL" id="KAJ8945194.1"/>
    </source>
</evidence>
<dbReference type="PANTHER" id="PTHR39940:SF4">
    <property type="entry name" value="PROTEIN TRUNK"/>
    <property type="match status" value="1"/>
</dbReference>
<evidence type="ECO:0000256" key="1">
    <source>
        <dbReference type="ARBA" id="ARBA00022723"/>
    </source>
</evidence>
<evidence type="ECO:0000256" key="5">
    <source>
        <dbReference type="SAM" id="MobiDB-lite"/>
    </source>
</evidence>
<dbReference type="PANTHER" id="PTHR39940">
    <property type="entry name" value="PROTHORACICOTROPIC HORMONE, ISOFORM F"/>
    <property type="match status" value="1"/>
</dbReference>
<accession>A0AAV8Y1B6</accession>
<dbReference type="SUPFAM" id="SSF57501">
    <property type="entry name" value="Cystine-knot cytokines"/>
    <property type="match status" value="1"/>
</dbReference>
<gene>
    <name evidence="7" type="ORF">NQ318_013644</name>
</gene>
<dbReference type="InterPro" id="IPR052876">
    <property type="entry name" value="Insect_Hormone_Regulators"/>
</dbReference>
<name>A0AAV8Y1B6_9CUCU</name>
<evidence type="ECO:0000256" key="3">
    <source>
        <dbReference type="ARBA" id="ARBA00022833"/>
    </source>
</evidence>
<evidence type="ECO:0000259" key="6">
    <source>
        <dbReference type="Pfam" id="PF00628"/>
    </source>
</evidence>
<dbReference type="Pfam" id="PF00628">
    <property type="entry name" value="PHD"/>
    <property type="match status" value="1"/>
</dbReference>